<name>F0SLM8_RUBBR</name>
<organism evidence="4 5">
    <name type="scientific">Rubinisphaera brasiliensis (strain ATCC 49424 / DSM 5305 / JCM 21570 / IAM 15109 / NBRC 103401 / IFAM 1448)</name>
    <name type="common">Planctomyces brasiliensis</name>
    <dbReference type="NCBI Taxonomy" id="756272"/>
    <lineage>
        <taxon>Bacteria</taxon>
        <taxon>Pseudomonadati</taxon>
        <taxon>Planctomycetota</taxon>
        <taxon>Planctomycetia</taxon>
        <taxon>Planctomycetales</taxon>
        <taxon>Planctomycetaceae</taxon>
        <taxon>Rubinisphaera</taxon>
    </lineage>
</organism>
<dbReference type="EMBL" id="CP002546">
    <property type="protein sequence ID" value="ADY57711.1"/>
    <property type="molecule type" value="Genomic_DNA"/>
</dbReference>
<dbReference type="PRINTS" id="PR01270">
    <property type="entry name" value="HDASUPER"/>
</dbReference>
<reference evidence="5" key="1">
    <citation type="submission" date="2011-02" db="EMBL/GenBank/DDBJ databases">
        <title>The complete genome of Planctomyces brasiliensis DSM 5305.</title>
        <authorList>
            <person name="Lucas S."/>
            <person name="Copeland A."/>
            <person name="Lapidus A."/>
            <person name="Bruce D."/>
            <person name="Goodwin L."/>
            <person name="Pitluck S."/>
            <person name="Kyrpides N."/>
            <person name="Mavromatis K."/>
            <person name="Pagani I."/>
            <person name="Ivanova N."/>
            <person name="Ovchinnikova G."/>
            <person name="Lu M."/>
            <person name="Detter J.C."/>
            <person name="Han C."/>
            <person name="Land M."/>
            <person name="Hauser L."/>
            <person name="Markowitz V."/>
            <person name="Cheng J.-F."/>
            <person name="Hugenholtz P."/>
            <person name="Woyke T."/>
            <person name="Wu D."/>
            <person name="Tindall B."/>
            <person name="Pomrenke H.G."/>
            <person name="Brambilla E."/>
            <person name="Klenk H.-P."/>
            <person name="Eisen J.A."/>
        </authorList>
    </citation>
    <scope>NUCLEOTIDE SEQUENCE [LARGE SCALE GENOMIC DNA]</scope>
    <source>
        <strain evidence="5">ATCC 49424 / DSM 5305 / JCM 21570 / NBRC 103401 / IFAM 1448</strain>
    </source>
</reference>
<proteinExistence type="inferred from homology"/>
<evidence type="ECO:0000256" key="1">
    <source>
        <dbReference type="ARBA" id="ARBA00005947"/>
    </source>
</evidence>
<dbReference type="KEGG" id="pbs:Plabr_0081"/>
<dbReference type="InterPro" id="IPR000286">
    <property type="entry name" value="HDACs"/>
</dbReference>
<keyword evidence="2" id="KW-0378">Hydrolase</keyword>
<dbReference type="STRING" id="756272.Plabr_0081"/>
<evidence type="ECO:0000259" key="3">
    <source>
        <dbReference type="Pfam" id="PF00850"/>
    </source>
</evidence>
<keyword evidence="5" id="KW-1185">Reference proteome</keyword>
<evidence type="ECO:0000313" key="4">
    <source>
        <dbReference type="EMBL" id="ADY57711.1"/>
    </source>
</evidence>
<dbReference type="GO" id="GO:0040029">
    <property type="term" value="P:epigenetic regulation of gene expression"/>
    <property type="evidence" value="ECO:0007669"/>
    <property type="project" value="TreeGrafter"/>
</dbReference>
<evidence type="ECO:0000313" key="5">
    <source>
        <dbReference type="Proteomes" id="UP000006860"/>
    </source>
</evidence>
<dbReference type="InterPro" id="IPR023801">
    <property type="entry name" value="His_deacetylse_dom"/>
</dbReference>
<dbReference type="OrthoDB" id="9808367at2"/>
<protein>
    <submittedName>
        <fullName evidence="4">Histone deacetylase</fullName>
    </submittedName>
</protein>
<dbReference type="HOGENOM" id="CLU_007727_1_0_0"/>
<feature type="domain" description="Histone deacetylase" evidence="3">
    <location>
        <begin position="17"/>
        <end position="285"/>
    </location>
</feature>
<sequence length="302" mass="33205">MYAFYADHFVLPLPETHRFPMSKYSLLRARLLEQGILEPQVLHEAPAASDEQLLRVHTAEYLKRVKQGGLTKQETRRIGFPWSLEMVERSRRSTGATIAAAHAALTTRVGINLAGGTHHSFADCGEGYCVFNDVACASRDLQQTVGLGQVLVIDVDVHQGNGTAAIFEKDPSVFTFSIHGAKNFPLKKTISDLDVPLDDNTEDDEYLQRLTAGLEQAFARCEPEFVFYVAGADPYHEDRFGRMKLSKDGLRKRDQLVLSACASRNLPVTVVMAGGYAPNVEDIVDIHAATIATAVEFAGAPK</sequence>
<dbReference type="InterPro" id="IPR037138">
    <property type="entry name" value="His_deacetylse_dom_sf"/>
</dbReference>
<accession>F0SLM8</accession>
<dbReference type="PANTHER" id="PTHR10625:SF19">
    <property type="entry name" value="HISTONE DEACETYLASE 12"/>
    <property type="match status" value="1"/>
</dbReference>
<dbReference type="Proteomes" id="UP000006860">
    <property type="component" value="Chromosome"/>
</dbReference>
<dbReference type="eggNOG" id="COG0123">
    <property type="taxonomic scope" value="Bacteria"/>
</dbReference>
<dbReference type="SUPFAM" id="SSF52768">
    <property type="entry name" value="Arginase/deacetylase"/>
    <property type="match status" value="1"/>
</dbReference>
<dbReference type="InterPro" id="IPR044150">
    <property type="entry name" value="HDAC_classIV"/>
</dbReference>
<dbReference type="Gene3D" id="3.40.800.20">
    <property type="entry name" value="Histone deacetylase domain"/>
    <property type="match status" value="1"/>
</dbReference>
<dbReference type="InterPro" id="IPR023696">
    <property type="entry name" value="Ureohydrolase_dom_sf"/>
</dbReference>
<gene>
    <name evidence="4" type="ordered locus">Plabr_0081</name>
</gene>
<evidence type="ECO:0000256" key="2">
    <source>
        <dbReference type="ARBA" id="ARBA00022801"/>
    </source>
</evidence>
<dbReference type="CDD" id="cd09993">
    <property type="entry name" value="HDAC_classIV"/>
    <property type="match status" value="1"/>
</dbReference>
<dbReference type="GO" id="GO:0004407">
    <property type="term" value="F:histone deacetylase activity"/>
    <property type="evidence" value="ECO:0007669"/>
    <property type="project" value="InterPro"/>
</dbReference>
<dbReference type="GO" id="GO:0016787">
    <property type="term" value="F:hydrolase activity"/>
    <property type="evidence" value="ECO:0007669"/>
    <property type="project" value="UniProtKB-KW"/>
</dbReference>
<dbReference type="RefSeq" id="WP_013626455.1">
    <property type="nucleotide sequence ID" value="NC_015174.1"/>
</dbReference>
<dbReference type="AlphaFoldDB" id="F0SLM8"/>
<comment type="similarity">
    <text evidence="1">Belongs to the histone deacetylase family.</text>
</comment>
<dbReference type="Pfam" id="PF00850">
    <property type="entry name" value="Hist_deacetyl"/>
    <property type="match status" value="1"/>
</dbReference>
<dbReference type="PANTHER" id="PTHR10625">
    <property type="entry name" value="HISTONE DEACETYLASE HDAC1-RELATED"/>
    <property type="match status" value="1"/>
</dbReference>